<name>A0A2H0YU98_9BACT</name>
<dbReference type="Pfam" id="PF05239">
    <property type="entry name" value="PRC"/>
    <property type="match status" value="1"/>
</dbReference>
<proteinExistence type="predicted"/>
<comment type="caution">
    <text evidence="2">The sequence shown here is derived from an EMBL/GenBank/DDBJ whole genome shotgun (WGS) entry which is preliminary data.</text>
</comment>
<protein>
    <recommendedName>
        <fullName evidence="1">PRC-barrel domain-containing protein</fullName>
    </recommendedName>
</protein>
<accession>A0A2H0YU98</accession>
<evidence type="ECO:0000259" key="1">
    <source>
        <dbReference type="Pfam" id="PF05239"/>
    </source>
</evidence>
<sequence>MSAYISTQEILKLPVYTELGTSLGRVVDIDCDTEDLRVERLHVQSFGLTGLLHEALIIHRSQIVRILPKKIIVDDAVVQKTEPANQTSADPA</sequence>
<dbReference type="InterPro" id="IPR011033">
    <property type="entry name" value="PRC_barrel-like_sf"/>
</dbReference>
<dbReference type="AlphaFoldDB" id="A0A2H0YU98"/>
<reference evidence="3" key="1">
    <citation type="submission" date="2017-09" db="EMBL/GenBank/DDBJ databases">
        <title>Depth-based differentiation of microbial function through sediment-hosted aquifers and enrichment of novel symbionts in the deep terrestrial subsurface.</title>
        <authorList>
            <person name="Probst A.J."/>
            <person name="Ladd B."/>
            <person name="Jarett J.K."/>
            <person name="Geller-Mcgrath D.E."/>
            <person name="Sieber C.M.K."/>
            <person name="Emerson J.B."/>
            <person name="Anantharaman K."/>
            <person name="Thomas B.C."/>
            <person name="Malmstrom R."/>
            <person name="Stieglmeier M."/>
            <person name="Klingl A."/>
            <person name="Woyke T."/>
            <person name="Ryan C.M."/>
            <person name="Banfield J.F."/>
        </authorList>
    </citation>
    <scope>NUCLEOTIDE SEQUENCE [LARGE SCALE GENOMIC DNA]</scope>
</reference>
<dbReference type="EMBL" id="PEXV01000026">
    <property type="protein sequence ID" value="PIS41869.1"/>
    <property type="molecule type" value="Genomic_DNA"/>
</dbReference>
<dbReference type="InterPro" id="IPR027275">
    <property type="entry name" value="PRC-brl_dom"/>
</dbReference>
<gene>
    <name evidence="2" type="ORF">COT25_00745</name>
</gene>
<feature type="domain" description="PRC-barrel" evidence="1">
    <location>
        <begin position="8"/>
        <end position="75"/>
    </location>
</feature>
<organism evidence="2 3">
    <name type="scientific">Candidatus Kerfeldbacteria bacterium CG08_land_8_20_14_0_20_42_7</name>
    <dbReference type="NCBI Taxonomy" id="2014245"/>
    <lineage>
        <taxon>Bacteria</taxon>
        <taxon>Candidatus Kerfeldiibacteriota</taxon>
    </lineage>
</organism>
<dbReference type="Proteomes" id="UP000228711">
    <property type="component" value="Unassembled WGS sequence"/>
</dbReference>
<evidence type="ECO:0000313" key="3">
    <source>
        <dbReference type="Proteomes" id="UP000228711"/>
    </source>
</evidence>
<evidence type="ECO:0000313" key="2">
    <source>
        <dbReference type="EMBL" id="PIS41869.1"/>
    </source>
</evidence>
<dbReference type="Gene3D" id="2.30.30.240">
    <property type="entry name" value="PRC-barrel domain"/>
    <property type="match status" value="1"/>
</dbReference>
<dbReference type="SUPFAM" id="SSF50346">
    <property type="entry name" value="PRC-barrel domain"/>
    <property type="match status" value="1"/>
</dbReference>